<evidence type="ECO:0000313" key="2">
    <source>
        <dbReference type="Proteomes" id="UP001280581"/>
    </source>
</evidence>
<sequence length="224" mass="25247">MAANSLPTPSSSQHASTGVTEFSRLKIKDGINEQEIAALEHGLARAKKGMENFTGQKFYIFKEIENLNHIYILGGWASLEQHMDEWIPSEENQDLLKELGPFVKVDLFFHLDGHIGEIPPNTPAPILSCGRHVMESSQRPGFENTFEKRRGCLEAHTLGPAGAGWRIEKQADREELVLFCPWKDVSQHVAFGKTKDFQDYSEIRNHIVLSATEIVHLSLMELPI</sequence>
<comment type="caution">
    <text evidence="1">The sequence shown here is derived from an EMBL/GenBank/DDBJ whole genome shotgun (WGS) entry which is preliminary data.</text>
</comment>
<dbReference type="Gene3D" id="3.30.70.100">
    <property type="match status" value="2"/>
</dbReference>
<dbReference type="PANTHER" id="PTHR42052">
    <property type="entry name" value="ABM DOMAIN-CONTAINING PROTEIN"/>
    <property type="match status" value="1"/>
</dbReference>
<evidence type="ECO:0008006" key="3">
    <source>
        <dbReference type="Google" id="ProtNLM"/>
    </source>
</evidence>
<dbReference type="AlphaFoldDB" id="A0AAN6LVY7"/>
<protein>
    <recommendedName>
        <fullName evidence="3">ABM domain-containing protein</fullName>
    </recommendedName>
</protein>
<dbReference type="Proteomes" id="UP001280581">
    <property type="component" value="Unassembled WGS sequence"/>
</dbReference>
<evidence type="ECO:0000313" key="1">
    <source>
        <dbReference type="EMBL" id="KAK3203730.1"/>
    </source>
</evidence>
<name>A0AAN6LVY7_9PLEO</name>
<accession>A0AAN6LVY7</accession>
<dbReference type="EMBL" id="WVTA01000010">
    <property type="protein sequence ID" value="KAK3203730.1"/>
    <property type="molecule type" value="Genomic_DNA"/>
</dbReference>
<keyword evidence="2" id="KW-1185">Reference proteome</keyword>
<organism evidence="1 2">
    <name type="scientific">Pseudopithomyces chartarum</name>
    <dbReference type="NCBI Taxonomy" id="1892770"/>
    <lineage>
        <taxon>Eukaryota</taxon>
        <taxon>Fungi</taxon>
        <taxon>Dikarya</taxon>
        <taxon>Ascomycota</taxon>
        <taxon>Pezizomycotina</taxon>
        <taxon>Dothideomycetes</taxon>
        <taxon>Pleosporomycetidae</taxon>
        <taxon>Pleosporales</taxon>
        <taxon>Massarineae</taxon>
        <taxon>Didymosphaeriaceae</taxon>
        <taxon>Pseudopithomyces</taxon>
    </lineage>
</organism>
<reference evidence="1 2" key="1">
    <citation type="submission" date="2021-02" db="EMBL/GenBank/DDBJ databases">
        <title>Genome assembly of Pseudopithomyces chartarum.</title>
        <authorList>
            <person name="Jauregui R."/>
            <person name="Singh J."/>
            <person name="Voisey C."/>
        </authorList>
    </citation>
    <scope>NUCLEOTIDE SEQUENCE [LARGE SCALE GENOMIC DNA]</scope>
    <source>
        <strain evidence="1 2">AGR01</strain>
    </source>
</reference>
<dbReference type="PANTHER" id="PTHR42052:SF1">
    <property type="entry name" value="ABM DOMAIN-CONTAINING PROTEIN"/>
    <property type="match status" value="1"/>
</dbReference>
<gene>
    <name evidence="1" type="ORF">GRF29_106g464372</name>
</gene>
<proteinExistence type="predicted"/>